<keyword evidence="2" id="KW-0496">Mitochondrion</keyword>
<feature type="transmembrane region" description="Helical" evidence="1">
    <location>
        <begin position="6"/>
        <end position="29"/>
    </location>
</feature>
<organism evidence="2">
    <name type="scientific">Primeuchroeus sp. M48</name>
    <dbReference type="NCBI Taxonomy" id="161217"/>
    <lineage>
        <taxon>Eukaryota</taxon>
        <taxon>Metazoa</taxon>
        <taxon>Ecdysozoa</taxon>
        <taxon>Arthropoda</taxon>
        <taxon>Hexapoda</taxon>
        <taxon>Insecta</taxon>
        <taxon>Pterygota</taxon>
        <taxon>Neoptera</taxon>
        <taxon>Endopterygota</taxon>
        <taxon>Hymenoptera</taxon>
        <taxon>Apocrita</taxon>
        <taxon>Aculeata</taxon>
        <taxon>Chrysidoidea</taxon>
        <taxon>Chrysididae</taxon>
        <taxon>Chrysidinae</taxon>
        <taxon>Chrysidini</taxon>
        <taxon>Primeuchroeus</taxon>
    </lineage>
</organism>
<dbReference type="EMBL" id="AH015389">
    <property type="protein sequence ID" value="ABB96387.1"/>
    <property type="molecule type" value="Genomic_DNA"/>
</dbReference>
<dbReference type="AlphaFoldDB" id="Q0H2E7"/>
<accession>Q0H2E7</accession>
<name>Q0H2E7_9HYME</name>
<sequence length="53" mass="6568">MPQMSHLSWVVLMVYFLVLILMLIMFLSYKNSYKIKKKEDFKVFKPLKVHFKW</sequence>
<proteinExistence type="predicted"/>
<geneLocation type="mitochondrion" evidence="2"/>
<evidence type="ECO:0000256" key="1">
    <source>
        <dbReference type="SAM" id="Phobius"/>
    </source>
</evidence>
<keyword evidence="1" id="KW-0472">Membrane</keyword>
<evidence type="ECO:0000313" key="2">
    <source>
        <dbReference type="EMBL" id="ABB96387.1"/>
    </source>
</evidence>
<gene>
    <name evidence="2" type="primary">atp8</name>
</gene>
<keyword evidence="1" id="KW-0812">Transmembrane</keyword>
<reference evidence="2" key="1">
    <citation type="journal article" date="2006" name="Genome">
        <title>Mitochondrial genomes of Vanhornia eucnemidarum (Apocrita: Vanhorniidae) and Primeuchroeus spp. (Aculeata: Chrysididae): Evidence of rearranged mitochondrial genomes within the Apocrita (Insecta: Hymenoptera).</title>
        <authorList>
            <person name="Castro L.R."/>
            <person name="Ruberu K."/>
            <person name="Dowton M."/>
        </authorList>
    </citation>
    <scope>NUCLEOTIDE SEQUENCE</scope>
</reference>
<protein>
    <submittedName>
        <fullName evidence="2">ATP synthase subunit 8</fullName>
    </submittedName>
</protein>
<keyword evidence="1" id="KW-1133">Transmembrane helix</keyword>